<dbReference type="EMBL" id="JASGXD010000015">
    <property type="protein sequence ID" value="KAK6000978.1"/>
    <property type="molecule type" value="Genomic_DNA"/>
</dbReference>
<feature type="region of interest" description="Disordered" evidence="4">
    <location>
        <begin position="1048"/>
        <end position="1073"/>
    </location>
</feature>
<dbReference type="PANTHER" id="PTHR45994">
    <property type="entry name" value="FI21225P1"/>
    <property type="match status" value="1"/>
</dbReference>
<dbReference type="SUPFAM" id="SSF48371">
    <property type="entry name" value="ARM repeat"/>
    <property type="match status" value="2"/>
</dbReference>
<keyword evidence="5" id="KW-0472">Membrane</keyword>
<protein>
    <recommendedName>
        <fullName evidence="6">UNC-45/Cro1/She4 central domain-containing protein</fullName>
    </recommendedName>
</protein>
<feature type="transmembrane region" description="Helical" evidence="5">
    <location>
        <begin position="139"/>
        <end position="159"/>
    </location>
</feature>
<feature type="transmembrane region" description="Helical" evidence="5">
    <location>
        <begin position="241"/>
        <end position="263"/>
    </location>
</feature>
<dbReference type="Gene3D" id="1.25.10.100">
    <property type="match status" value="1"/>
</dbReference>
<dbReference type="Gene3D" id="1.25.10.10">
    <property type="entry name" value="Leucine-rich Repeat Variant"/>
    <property type="match status" value="1"/>
</dbReference>
<feature type="compositionally biased region" description="Basic and acidic residues" evidence="4">
    <location>
        <begin position="1056"/>
        <end position="1073"/>
    </location>
</feature>
<feature type="compositionally biased region" description="Basic and acidic residues" evidence="4">
    <location>
        <begin position="314"/>
        <end position="324"/>
    </location>
</feature>
<sequence length="1410" mass="153058">MAGQGSGNAGRGGTVIDKLDYHPGRPLLRADDEGESSGRPSAEHSYAGSFFEQVAEGIQNRDRQKMQRQLSRYLTFAWAIVNCLVAGSITCFSVYAPLFQKRLHYTQLRVNTISITAELGMYLPVPIFGFLCDRYGPGIPSILSGCFAGFGYILAAFTYRNPDWPFAVMVFSFVWVGMATSCMYLSAVTTCAKNFGRGKHKGLALALPIAAFGLSGMWESQVGSRLLYEKKPDGTPGDIDVFRFFIFLGCTLFSAGAIGFFLLRIIDEDEMIDEAIEELEQSGLLEDSAFFRRGHHHEHHDTYGAVQDEDDEEERQRKEEEEARKKTWLLNEETSRFLSDRTMWLLAGGFFLVTGPGEAFINNLGTVIGTLYPPNVPDEDIPTSAATHVSIVAITSTIARILTGTLSDLFAPTSVPHQHRRGPNSLVSSMATLPGTDAAGPQKRLEISRITFLLVFSLVMSVGQAVLASGVVQDHGERFWWVSAAVGAGYGAVFSLTPIITSVVWGVENFGTNWACVATVPALGATLWGLLYSAVYQYAANDNVEASSELCFGRACYAPTFWAMANAVMADSSTIQRAEELVAQARACIEQRQLQKATQLAKEAASLAPTNKNVQALVQSLAQAESDGSQLLSLVRSYVEHGDQKDGQEAVNLLKQHAAVPSDHINDVAHLLFDHDGKSTEIRDELTGAFVINSAAARKQLANRIQVGTEATRYFRLLWRRGEHSFNSILPVLLDAEAWPSSEVQTQAKRDAFLLALGKLLDPALEHGEWSMTLIARLLTSNAQDMAGLIDRDAFEIVLAQLDIRLDTKIRAQATLAVAKLLEETREEGEAIFTDYVTNGVAKGHNDELIVAFSAAASVFPIVPQTVAKLFLTPGFLEGLVPVLERNSMGQRKSHRLEQAAMELMSAACVDKACRESISKVAYDWLDDVAHTSTESAAASMAALVLAKIPPKPESGESSITHAEDLSSLLVNLTLNATSPAEQQSSIEGLAYTSLQPKIKMEIVSNSALLNKLIERLKSTTTADPCTFGILTIFSNLVSYRPAQSEEQQKMSQLKDYAEAKKPEEKDPLDDEKHVTARCKTVLDADLVPVLVAAARSHYTITILGIAAKILHALAREQKHRGKLAQQGAVKLLLQTIDRLQNPTGPASSSDSAQAAIHLAAHALARILISVDPNHIFSRAMPAVSALRPLTLLLTPDTNSNTRDLLPVFESLLALTNLASLEDESVKDALLRQAWDPTQDLLLSSNKLVQRASVELVCNLMASPAGVAKYADGSAAAKQRLHILLALADAEDEATRRAAGGALAMLTEWDAAANAVLEHDRGVAILLDLCADQKDDVKHRGLVCMLNLVSAPGDIGVRGLEKVLQQDGLEEIKDSLRECRDANVMAVGVEVLKIIMGGKGKAITQGQDCA</sequence>
<feature type="compositionally biased region" description="Basic and acidic residues" evidence="4">
    <location>
        <begin position="17"/>
        <end position="31"/>
    </location>
</feature>
<dbReference type="Pfam" id="PF11701">
    <property type="entry name" value="UNC45-central"/>
    <property type="match status" value="1"/>
</dbReference>
<feature type="transmembrane region" description="Helical" evidence="5">
    <location>
        <begin position="514"/>
        <end position="535"/>
    </location>
</feature>
<evidence type="ECO:0000256" key="1">
    <source>
        <dbReference type="ARBA" id="ARBA00004141"/>
    </source>
</evidence>
<keyword evidence="5" id="KW-1133">Transmembrane helix</keyword>
<dbReference type="Gene3D" id="1.20.1250.20">
    <property type="entry name" value="MFS general substrate transporter like domains"/>
    <property type="match status" value="1"/>
</dbReference>
<comment type="subcellular location">
    <subcellularLocation>
        <location evidence="2">Cytoplasm</location>
    </subcellularLocation>
    <subcellularLocation>
        <location evidence="1">Membrane</location>
        <topology evidence="1">Multi-pass membrane protein</topology>
    </subcellularLocation>
</comment>
<feature type="region of interest" description="Disordered" evidence="4">
    <location>
        <begin position="1"/>
        <end position="44"/>
    </location>
</feature>
<evidence type="ECO:0000313" key="8">
    <source>
        <dbReference type="Proteomes" id="UP001341245"/>
    </source>
</evidence>
<feature type="compositionally biased region" description="Gly residues" evidence="4">
    <location>
        <begin position="1"/>
        <end position="13"/>
    </location>
</feature>
<dbReference type="InterPro" id="IPR011989">
    <property type="entry name" value="ARM-like"/>
</dbReference>
<evidence type="ECO:0000259" key="6">
    <source>
        <dbReference type="Pfam" id="PF11701"/>
    </source>
</evidence>
<evidence type="ECO:0000256" key="5">
    <source>
        <dbReference type="SAM" id="Phobius"/>
    </source>
</evidence>
<feature type="transmembrane region" description="Helical" evidence="5">
    <location>
        <begin position="73"/>
        <end position="98"/>
    </location>
</feature>
<proteinExistence type="predicted"/>
<gene>
    <name evidence="7" type="ORF">QM012_003061</name>
</gene>
<keyword evidence="5" id="KW-0812">Transmembrane</keyword>
<evidence type="ECO:0000256" key="4">
    <source>
        <dbReference type="SAM" id="MobiDB-lite"/>
    </source>
</evidence>
<dbReference type="InterPro" id="IPR036259">
    <property type="entry name" value="MFS_trans_sf"/>
</dbReference>
<name>A0ABR0T962_AURPU</name>
<feature type="domain" description="UNC-45/Cro1/She4 central" evidence="6">
    <location>
        <begin position="793"/>
        <end position="949"/>
    </location>
</feature>
<dbReference type="Proteomes" id="UP001341245">
    <property type="component" value="Unassembled WGS sequence"/>
</dbReference>
<dbReference type="InterPro" id="IPR024660">
    <property type="entry name" value="UCS_central_dom"/>
</dbReference>
<dbReference type="Pfam" id="PF07690">
    <property type="entry name" value="MFS_1"/>
    <property type="match status" value="1"/>
</dbReference>
<keyword evidence="8" id="KW-1185">Reference proteome</keyword>
<feature type="transmembrane region" description="Helical" evidence="5">
    <location>
        <begin position="479"/>
        <end position="507"/>
    </location>
</feature>
<feature type="region of interest" description="Disordered" evidence="4">
    <location>
        <begin position="300"/>
        <end position="324"/>
    </location>
</feature>
<feature type="transmembrane region" description="Helical" evidence="5">
    <location>
        <begin position="110"/>
        <end position="132"/>
    </location>
</feature>
<comment type="caution">
    <text evidence="7">The sequence shown here is derived from an EMBL/GenBank/DDBJ whole genome shotgun (WGS) entry which is preliminary data.</text>
</comment>
<evidence type="ECO:0000256" key="2">
    <source>
        <dbReference type="ARBA" id="ARBA00004496"/>
    </source>
</evidence>
<dbReference type="InterPro" id="IPR016024">
    <property type="entry name" value="ARM-type_fold"/>
</dbReference>
<feature type="transmembrane region" description="Helical" evidence="5">
    <location>
        <begin position="202"/>
        <end position="221"/>
    </location>
</feature>
<evidence type="ECO:0000313" key="7">
    <source>
        <dbReference type="EMBL" id="KAK6000978.1"/>
    </source>
</evidence>
<feature type="transmembrane region" description="Helical" evidence="5">
    <location>
        <begin position="165"/>
        <end position="190"/>
    </location>
</feature>
<feature type="transmembrane region" description="Helical" evidence="5">
    <location>
        <begin position="452"/>
        <end position="473"/>
    </location>
</feature>
<keyword evidence="3" id="KW-0963">Cytoplasm</keyword>
<dbReference type="PANTHER" id="PTHR45994:SF1">
    <property type="entry name" value="FI21225P1"/>
    <property type="match status" value="1"/>
</dbReference>
<dbReference type="CDD" id="cd17354">
    <property type="entry name" value="MFS_Mch1p_like"/>
    <property type="match status" value="1"/>
</dbReference>
<evidence type="ECO:0000256" key="3">
    <source>
        <dbReference type="ARBA" id="ARBA00022490"/>
    </source>
</evidence>
<accession>A0ABR0T962</accession>
<dbReference type="SUPFAM" id="SSF103473">
    <property type="entry name" value="MFS general substrate transporter"/>
    <property type="match status" value="1"/>
</dbReference>
<organism evidence="7 8">
    <name type="scientific">Aureobasidium pullulans</name>
    <name type="common">Black yeast</name>
    <name type="synonym">Pullularia pullulans</name>
    <dbReference type="NCBI Taxonomy" id="5580"/>
    <lineage>
        <taxon>Eukaryota</taxon>
        <taxon>Fungi</taxon>
        <taxon>Dikarya</taxon>
        <taxon>Ascomycota</taxon>
        <taxon>Pezizomycotina</taxon>
        <taxon>Dothideomycetes</taxon>
        <taxon>Dothideomycetidae</taxon>
        <taxon>Dothideales</taxon>
        <taxon>Saccotheciaceae</taxon>
        <taxon>Aureobasidium</taxon>
    </lineage>
</organism>
<dbReference type="InterPro" id="IPR011701">
    <property type="entry name" value="MFS"/>
</dbReference>
<reference evidence="7 8" key="1">
    <citation type="submission" date="2023-11" db="EMBL/GenBank/DDBJ databases">
        <title>Draft genome sequence and annotation of the polyextremotolerant black yeast-like fungus Aureobasidium pullulans NRRL 62042.</title>
        <authorList>
            <person name="Dielentheis-Frenken M.R.E."/>
            <person name="Wibberg D."/>
            <person name="Blank L.M."/>
            <person name="Tiso T."/>
        </authorList>
    </citation>
    <scope>NUCLEOTIDE SEQUENCE [LARGE SCALE GENOMIC DNA]</scope>
    <source>
        <strain evidence="7 8">NRRL 62042</strain>
    </source>
</reference>